<dbReference type="GO" id="GO:1990904">
    <property type="term" value="C:ribonucleoprotein complex"/>
    <property type="evidence" value="ECO:0007669"/>
    <property type="project" value="UniProtKB-KW"/>
</dbReference>
<dbReference type="FunFam" id="2.40.10.190:FF:000001">
    <property type="entry name" value="60S ribosomal protein L35a"/>
    <property type="match status" value="1"/>
</dbReference>
<dbReference type="Proteomes" id="UP001149090">
    <property type="component" value="Unassembled WGS sequence"/>
</dbReference>
<evidence type="ECO:0000256" key="1">
    <source>
        <dbReference type="ARBA" id="ARBA00009269"/>
    </source>
</evidence>
<protein>
    <submittedName>
        <fullName evidence="4">Ribosomal protein L35A</fullName>
    </submittedName>
</protein>
<dbReference type="HAMAP" id="MF_00573">
    <property type="entry name" value="Ribosomal_eL33"/>
    <property type="match status" value="1"/>
</dbReference>
<evidence type="ECO:0000313" key="5">
    <source>
        <dbReference type="Proteomes" id="UP001149090"/>
    </source>
</evidence>
<reference evidence="4" key="1">
    <citation type="submission" date="2022-10" db="EMBL/GenBank/DDBJ databases">
        <title>Novel sulphate-reducing endosymbionts in the free-living metamonad Anaeramoeba.</title>
        <authorList>
            <person name="Jerlstrom-Hultqvist J."/>
            <person name="Cepicka I."/>
            <person name="Gallot-Lavallee L."/>
            <person name="Salas-Leiva D."/>
            <person name="Curtis B.A."/>
            <person name="Zahonova K."/>
            <person name="Pipaliya S."/>
            <person name="Dacks J."/>
            <person name="Roger A.J."/>
        </authorList>
    </citation>
    <scope>NUCLEOTIDE SEQUENCE</scope>
    <source>
        <strain evidence="4">BMAN</strain>
    </source>
</reference>
<dbReference type="PANTHER" id="PTHR10902">
    <property type="entry name" value="60S RIBOSOMAL PROTEIN L35A"/>
    <property type="match status" value="1"/>
</dbReference>
<dbReference type="GO" id="GO:0005840">
    <property type="term" value="C:ribosome"/>
    <property type="evidence" value="ECO:0007669"/>
    <property type="project" value="UniProtKB-KW"/>
</dbReference>
<dbReference type="Gene3D" id="2.40.10.190">
    <property type="entry name" value="translation elongation factor selb, chain A, domain 4"/>
    <property type="match status" value="1"/>
</dbReference>
<dbReference type="InterPro" id="IPR001780">
    <property type="entry name" value="Ribosomal_eL33"/>
</dbReference>
<comment type="similarity">
    <text evidence="1">Belongs to the eukaryotic ribosomal protein eL33 family.</text>
</comment>
<dbReference type="AlphaFoldDB" id="A0A9Q0LJ29"/>
<name>A0A9Q0LJ29_ANAIG</name>
<evidence type="ECO:0000256" key="3">
    <source>
        <dbReference type="ARBA" id="ARBA00023274"/>
    </source>
</evidence>
<dbReference type="OrthoDB" id="1166329at2759"/>
<dbReference type="GO" id="GO:0006412">
    <property type="term" value="P:translation"/>
    <property type="evidence" value="ECO:0007669"/>
    <property type="project" value="InterPro"/>
</dbReference>
<keyword evidence="5" id="KW-1185">Reference proteome</keyword>
<evidence type="ECO:0000256" key="2">
    <source>
        <dbReference type="ARBA" id="ARBA00022980"/>
    </source>
</evidence>
<dbReference type="OMA" id="YRTNKHH"/>
<dbReference type="SUPFAM" id="SSF50447">
    <property type="entry name" value="Translation proteins"/>
    <property type="match status" value="1"/>
</dbReference>
<keyword evidence="2 4" id="KW-0689">Ribosomal protein</keyword>
<gene>
    <name evidence="4" type="ORF">M0811_08428</name>
</gene>
<sequence length="109" mass="12500">MGKQKPRLYSKGVVMGYQRSKTNQRPNVSLIKIEGVRTKKETKFYLGKKVAYIYRVQKAKQKNQRSRIIWGKVCKSHGNSGVVRCRFTSNLPTTSFGAPCRVMLYPSNI</sequence>
<dbReference type="InterPro" id="IPR038661">
    <property type="entry name" value="Ribosomal_eL33_sf"/>
</dbReference>
<proteinExistence type="inferred from homology"/>
<dbReference type="GO" id="GO:0003735">
    <property type="term" value="F:structural constituent of ribosome"/>
    <property type="evidence" value="ECO:0007669"/>
    <property type="project" value="InterPro"/>
</dbReference>
<dbReference type="InterPro" id="IPR009000">
    <property type="entry name" value="Transl_B-barrel_sf"/>
</dbReference>
<dbReference type="Pfam" id="PF01247">
    <property type="entry name" value="Ribosomal_L35Ae"/>
    <property type="match status" value="1"/>
</dbReference>
<organism evidence="4 5">
    <name type="scientific">Anaeramoeba ignava</name>
    <name type="common">Anaerobic marine amoeba</name>
    <dbReference type="NCBI Taxonomy" id="1746090"/>
    <lineage>
        <taxon>Eukaryota</taxon>
        <taxon>Metamonada</taxon>
        <taxon>Anaeramoebidae</taxon>
        <taxon>Anaeramoeba</taxon>
    </lineage>
</organism>
<accession>A0A9Q0LJ29</accession>
<evidence type="ECO:0000313" key="4">
    <source>
        <dbReference type="EMBL" id="KAJ5073591.1"/>
    </source>
</evidence>
<comment type="caution">
    <text evidence="4">The sequence shown here is derived from an EMBL/GenBank/DDBJ whole genome shotgun (WGS) entry which is preliminary data.</text>
</comment>
<keyword evidence="3" id="KW-0687">Ribonucleoprotein</keyword>
<dbReference type="EMBL" id="JAPDFW010000073">
    <property type="protein sequence ID" value="KAJ5073591.1"/>
    <property type="molecule type" value="Genomic_DNA"/>
</dbReference>